<dbReference type="InterPro" id="IPR016186">
    <property type="entry name" value="C-type_lectin-like/link_sf"/>
</dbReference>
<feature type="region of interest" description="Disordered" evidence="4">
    <location>
        <begin position="55"/>
        <end position="92"/>
    </location>
</feature>
<feature type="compositionally biased region" description="Acidic residues" evidence="4">
    <location>
        <begin position="61"/>
        <end position="79"/>
    </location>
</feature>
<dbReference type="GO" id="GO:0032693">
    <property type="term" value="P:negative regulation of interleukin-10 production"/>
    <property type="evidence" value="ECO:0007669"/>
    <property type="project" value="Ensembl"/>
</dbReference>
<dbReference type="STRING" id="37293.ENSANAP00000017413"/>
<reference evidence="6" key="1">
    <citation type="submission" date="2025-08" db="UniProtKB">
        <authorList>
            <consortium name="Ensembl"/>
        </authorList>
    </citation>
    <scope>IDENTIFICATION</scope>
</reference>
<dbReference type="InterPro" id="IPR002352">
    <property type="entry name" value="Eosinophil_major_basic"/>
</dbReference>
<dbReference type="PRINTS" id="PR00770">
    <property type="entry name" value="EMAJORBASICP"/>
</dbReference>
<dbReference type="GO" id="GO:0030246">
    <property type="term" value="F:carbohydrate binding"/>
    <property type="evidence" value="ECO:0007669"/>
    <property type="project" value="UniProtKB-KW"/>
</dbReference>
<evidence type="ECO:0000259" key="5">
    <source>
        <dbReference type="PROSITE" id="PS50041"/>
    </source>
</evidence>
<evidence type="ECO:0000313" key="6">
    <source>
        <dbReference type="Ensembl" id="ENSANAP00000017413.1"/>
    </source>
</evidence>
<keyword evidence="3" id="KW-1015">Disulfide bond</keyword>
<reference evidence="6" key="2">
    <citation type="submission" date="2025-09" db="UniProtKB">
        <authorList>
            <consortium name="Ensembl"/>
        </authorList>
    </citation>
    <scope>IDENTIFICATION</scope>
</reference>
<keyword evidence="1" id="KW-0732">Signal</keyword>
<dbReference type="SUPFAM" id="SSF56436">
    <property type="entry name" value="C-type lectin-like"/>
    <property type="match status" value="1"/>
</dbReference>
<dbReference type="InterPro" id="IPR016187">
    <property type="entry name" value="CTDL_fold"/>
</dbReference>
<dbReference type="GO" id="GO:0006955">
    <property type="term" value="P:immune response"/>
    <property type="evidence" value="ECO:0007669"/>
    <property type="project" value="InterPro"/>
</dbReference>
<dbReference type="PROSITE" id="PS50041">
    <property type="entry name" value="C_TYPE_LECTIN_2"/>
    <property type="match status" value="1"/>
</dbReference>
<dbReference type="InterPro" id="IPR018378">
    <property type="entry name" value="C-type_lectin_CS"/>
</dbReference>
<dbReference type="FunFam" id="3.10.100.10:FF:000090">
    <property type="entry name" value="Proteoglycan 2, bone marrow"/>
    <property type="match status" value="1"/>
</dbReference>
<organism evidence="6 7">
    <name type="scientific">Aotus nancymaae</name>
    <name type="common">Ma's night monkey</name>
    <dbReference type="NCBI Taxonomy" id="37293"/>
    <lineage>
        <taxon>Eukaryota</taxon>
        <taxon>Metazoa</taxon>
        <taxon>Chordata</taxon>
        <taxon>Craniata</taxon>
        <taxon>Vertebrata</taxon>
        <taxon>Euteleostomi</taxon>
        <taxon>Mammalia</taxon>
        <taxon>Eutheria</taxon>
        <taxon>Euarchontoglires</taxon>
        <taxon>Primates</taxon>
        <taxon>Haplorrhini</taxon>
        <taxon>Platyrrhini</taxon>
        <taxon>Aotidae</taxon>
        <taxon>Aotus</taxon>
    </lineage>
</organism>
<dbReference type="AlphaFoldDB" id="A0A2K5D904"/>
<dbReference type="InterPro" id="IPR001304">
    <property type="entry name" value="C-type_lectin-like"/>
</dbReference>
<dbReference type="Pfam" id="PF00059">
    <property type="entry name" value="Lectin_C"/>
    <property type="match status" value="1"/>
</dbReference>
<dbReference type="CDD" id="cd03598">
    <property type="entry name" value="CLECT_EMBP_like"/>
    <property type="match status" value="1"/>
</dbReference>
<keyword evidence="2" id="KW-0430">Lectin</keyword>
<keyword evidence="7" id="KW-1185">Reference proteome</keyword>
<dbReference type="InterPro" id="IPR033816">
    <property type="entry name" value="EMBP_CTLD"/>
</dbReference>
<proteinExistence type="predicted"/>
<dbReference type="GeneTree" id="ENSGT00440000039859"/>
<sequence>MCVCVCARVCVNDKLCFPLQDKAKMKLPLLLALLFGAVSALHLRSETSNFESLLGAKTLPEDEEMPEQEVEELEGEEEGGSGSEDASKEDGAVESISVPDVVDKNLPCPKEEDTVQLVGVPGCQTCRRYLLVRRPHKFDQARLTCQRCYRGNLVSIHNFNLNYRIQLSVRGLNEGQVWIGGRIIGSGRCRRFQWVDGSHWNFAFWAAGQPSFHGGHCVTLCTRGGHWRRAPCCKSLPFVCSY</sequence>
<evidence type="ECO:0000313" key="7">
    <source>
        <dbReference type="Proteomes" id="UP000233020"/>
    </source>
</evidence>
<evidence type="ECO:0000256" key="2">
    <source>
        <dbReference type="ARBA" id="ARBA00022734"/>
    </source>
</evidence>
<dbReference type="Proteomes" id="UP000233020">
    <property type="component" value="Unplaced"/>
</dbReference>
<dbReference type="GO" id="GO:0010936">
    <property type="term" value="P:negative regulation of macrophage cytokine production"/>
    <property type="evidence" value="ECO:0007669"/>
    <property type="project" value="Ensembl"/>
</dbReference>
<dbReference type="Ensembl" id="ENSANAT00000035271.1">
    <property type="protein sequence ID" value="ENSANAP00000017413.1"/>
    <property type="gene ID" value="ENSANAG00000026586.1"/>
</dbReference>
<protein>
    <submittedName>
        <fullName evidence="6">Proteoglycan 2, pro eosinophil major basic protein</fullName>
    </submittedName>
</protein>
<evidence type="ECO:0000256" key="3">
    <source>
        <dbReference type="ARBA" id="ARBA00023157"/>
    </source>
</evidence>
<dbReference type="InterPro" id="IPR050111">
    <property type="entry name" value="C-type_lectin/snaclec_domain"/>
</dbReference>
<name>A0A2K5D904_AOTNA</name>
<evidence type="ECO:0000256" key="4">
    <source>
        <dbReference type="SAM" id="MobiDB-lite"/>
    </source>
</evidence>
<gene>
    <name evidence="6" type="primary">PRG2</name>
</gene>
<evidence type="ECO:0000256" key="1">
    <source>
        <dbReference type="ARBA" id="ARBA00022729"/>
    </source>
</evidence>
<feature type="domain" description="C-type lectin" evidence="5">
    <location>
        <begin position="129"/>
        <end position="241"/>
    </location>
</feature>
<dbReference type="SMART" id="SM00034">
    <property type="entry name" value="CLECT"/>
    <property type="match status" value="1"/>
</dbReference>
<dbReference type="PROSITE" id="PS00615">
    <property type="entry name" value="C_TYPE_LECTIN_1"/>
    <property type="match status" value="1"/>
</dbReference>
<dbReference type="Gene3D" id="3.10.100.10">
    <property type="entry name" value="Mannose-Binding Protein A, subunit A"/>
    <property type="match status" value="1"/>
</dbReference>
<dbReference type="GO" id="GO:0002215">
    <property type="term" value="P:defense response to nematode"/>
    <property type="evidence" value="ECO:0007669"/>
    <property type="project" value="Ensembl"/>
</dbReference>
<accession>A0A2K5D904</accession>
<dbReference type="GO" id="GO:0032753">
    <property type="term" value="P:positive regulation of interleukin-4 production"/>
    <property type="evidence" value="ECO:0007669"/>
    <property type="project" value="Ensembl"/>
</dbReference>
<dbReference type="PANTHER" id="PTHR22803">
    <property type="entry name" value="MANNOSE, PHOSPHOLIPASE, LECTIN RECEPTOR RELATED"/>
    <property type="match status" value="1"/>
</dbReference>